<dbReference type="AlphaFoldDB" id="A0A8E2JBI2"/>
<evidence type="ECO:0000313" key="1">
    <source>
        <dbReference type="EMBL" id="OCK76454.1"/>
    </source>
</evidence>
<keyword evidence="2" id="KW-1185">Reference proteome</keyword>
<dbReference type="Proteomes" id="UP000250266">
    <property type="component" value="Unassembled WGS sequence"/>
</dbReference>
<proteinExistence type="predicted"/>
<dbReference type="InterPro" id="IPR021848">
    <property type="entry name" value="HODM_asu-like"/>
</dbReference>
<dbReference type="Pfam" id="PF11927">
    <property type="entry name" value="HODM_asu-like"/>
    <property type="match status" value="1"/>
</dbReference>
<reference evidence="1 2" key="1">
    <citation type="journal article" date="2016" name="Nat. Commun.">
        <title>Ectomycorrhizal ecology is imprinted in the genome of the dominant symbiotic fungus Cenococcum geophilum.</title>
        <authorList>
            <consortium name="DOE Joint Genome Institute"/>
            <person name="Peter M."/>
            <person name="Kohler A."/>
            <person name="Ohm R.A."/>
            <person name="Kuo A."/>
            <person name="Krutzmann J."/>
            <person name="Morin E."/>
            <person name="Arend M."/>
            <person name="Barry K.W."/>
            <person name="Binder M."/>
            <person name="Choi C."/>
            <person name="Clum A."/>
            <person name="Copeland A."/>
            <person name="Grisel N."/>
            <person name="Haridas S."/>
            <person name="Kipfer T."/>
            <person name="LaButti K."/>
            <person name="Lindquist E."/>
            <person name="Lipzen A."/>
            <person name="Maire R."/>
            <person name="Meier B."/>
            <person name="Mihaltcheva S."/>
            <person name="Molinier V."/>
            <person name="Murat C."/>
            <person name="Poggeler S."/>
            <person name="Quandt C.A."/>
            <person name="Sperisen C."/>
            <person name="Tritt A."/>
            <person name="Tisserant E."/>
            <person name="Crous P.W."/>
            <person name="Henrissat B."/>
            <person name="Nehls U."/>
            <person name="Egli S."/>
            <person name="Spatafora J.W."/>
            <person name="Grigoriev I.V."/>
            <person name="Martin F.M."/>
        </authorList>
    </citation>
    <scope>NUCLEOTIDE SEQUENCE [LARGE SCALE GENOMIC DNA]</scope>
    <source>
        <strain evidence="1 2">CBS 459.81</strain>
    </source>
</reference>
<protein>
    <recommendedName>
        <fullName evidence="3">DUF3445 domain-containing protein</fullName>
    </recommendedName>
</protein>
<evidence type="ECO:0000313" key="2">
    <source>
        <dbReference type="Proteomes" id="UP000250266"/>
    </source>
</evidence>
<accession>A0A8E2JBI2</accession>
<organism evidence="1 2">
    <name type="scientific">Lepidopterella palustris CBS 459.81</name>
    <dbReference type="NCBI Taxonomy" id="1314670"/>
    <lineage>
        <taxon>Eukaryota</taxon>
        <taxon>Fungi</taxon>
        <taxon>Dikarya</taxon>
        <taxon>Ascomycota</taxon>
        <taxon>Pezizomycotina</taxon>
        <taxon>Dothideomycetes</taxon>
        <taxon>Pleosporomycetidae</taxon>
        <taxon>Mytilinidiales</taxon>
        <taxon>Argynnaceae</taxon>
        <taxon>Lepidopterella</taxon>
    </lineage>
</organism>
<dbReference type="OrthoDB" id="5043642at2759"/>
<name>A0A8E2JBI2_9PEZI</name>
<gene>
    <name evidence="1" type="ORF">K432DRAFT_306328</name>
</gene>
<sequence length="331" mass="38147">MPLSDLSHLTPYRSRGFKKDPANYMTMGLRKLDLDNWLTVDGKYYEFYQARRQLLSEKKQEVLQVKPGGEAACGELLGEVVGFLTKKYPEEYEIFEGEQRRKWVRNRMTKEEFAISMPYNVHPLEVVARLAMEDFNVLIKSQFTGNHHLVASATLFPAGWRLRDRIGNSVTEIHKPVPQWKGLSDIVNLSYFSRIDQKSCMERSSFFVQVRPPGMNLADTLFVQEPKDFFPGMIHNLLPHNIIIRHERQTFRRLPKSGAVIFIVKTSITPLVHFPKEELAGLAAEIRSWPEDIAEYKGRGLWQRPVLGYCEGRPTALEDIDLFSDAGSSVW</sequence>
<evidence type="ECO:0008006" key="3">
    <source>
        <dbReference type="Google" id="ProtNLM"/>
    </source>
</evidence>
<dbReference type="EMBL" id="KV745210">
    <property type="protein sequence ID" value="OCK76454.1"/>
    <property type="molecule type" value="Genomic_DNA"/>
</dbReference>